<proteinExistence type="predicted"/>
<reference evidence="3" key="1">
    <citation type="submission" date="2023-06" db="EMBL/GenBank/DDBJ databases">
        <authorList>
            <person name="Kurt Z."/>
        </authorList>
    </citation>
    <scope>NUCLEOTIDE SEQUENCE</scope>
</reference>
<protein>
    <submittedName>
        <fullName evidence="4">Hypothetical_protein</fullName>
    </submittedName>
</protein>
<feature type="region of interest" description="Disordered" evidence="2">
    <location>
        <begin position="38"/>
        <end position="71"/>
    </location>
</feature>
<evidence type="ECO:0000256" key="1">
    <source>
        <dbReference type="SAM" id="Coils"/>
    </source>
</evidence>
<keyword evidence="1" id="KW-0175">Coiled coil</keyword>
<dbReference type="EMBL" id="CAXDID020000234">
    <property type="protein sequence ID" value="CAL6061273.1"/>
    <property type="molecule type" value="Genomic_DNA"/>
</dbReference>
<feature type="coiled-coil region" evidence="1">
    <location>
        <begin position="163"/>
        <end position="216"/>
    </location>
</feature>
<reference evidence="4 5" key="2">
    <citation type="submission" date="2024-07" db="EMBL/GenBank/DDBJ databases">
        <authorList>
            <person name="Akdeniz Z."/>
        </authorList>
    </citation>
    <scope>NUCLEOTIDE SEQUENCE [LARGE SCALE GENOMIC DNA]</scope>
</reference>
<gene>
    <name evidence="4" type="ORF">HINF_LOCUS49627</name>
    <name evidence="3" type="ORF">HINF_LOCUS8099</name>
</gene>
<evidence type="ECO:0000313" key="4">
    <source>
        <dbReference type="EMBL" id="CAL6061273.1"/>
    </source>
</evidence>
<feature type="compositionally biased region" description="Polar residues" evidence="2">
    <location>
        <begin position="61"/>
        <end position="71"/>
    </location>
</feature>
<accession>A0AA86TJC5</accession>
<dbReference type="AlphaFoldDB" id="A0AA86TJC5"/>
<dbReference type="EMBL" id="CATOUU010000200">
    <property type="protein sequence ID" value="CAI9920454.1"/>
    <property type="molecule type" value="Genomic_DNA"/>
</dbReference>
<dbReference type="Proteomes" id="UP001642409">
    <property type="component" value="Unassembled WGS sequence"/>
</dbReference>
<organism evidence="3">
    <name type="scientific">Hexamita inflata</name>
    <dbReference type="NCBI Taxonomy" id="28002"/>
    <lineage>
        <taxon>Eukaryota</taxon>
        <taxon>Metamonada</taxon>
        <taxon>Diplomonadida</taxon>
        <taxon>Hexamitidae</taxon>
        <taxon>Hexamitinae</taxon>
        <taxon>Hexamita</taxon>
    </lineage>
</organism>
<evidence type="ECO:0000313" key="3">
    <source>
        <dbReference type="EMBL" id="CAI9920454.1"/>
    </source>
</evidence>
<evidence type="ECO:0000256" key="2">
    <source>
        <dbReference type="SAM" id="MobiDB-lite"/>
    </source>
</evidence>
<comment type="caution">
    <text evidence="3">The sequence shown here is derived from an EMBL/GenBank/DDBJ whole genome shotgun (WGS) entry which is preliminary data.</text>
</comment>
<keyword evidence="5" id="KW-1185">Reference proteome</keyword>
<sequence length="246" mass="29051">MQDKQNNSPITSHNLLDKILEQQNQIKDKSNSVYKKLKTDEASESTSLRDNLSIVPRRPKSPQSSEQRASQKVILQQKFKQEIVPMQRKLYALQYKKIQSDEKMILERQRNLLLDCDQFDSEFSEMSETARNKIICKICKIEENQSNIRKSKLMQKTAGFDTTEELKQEIATLKQRNESYQNKIAKLLESHQKITKRQQEYSLQQQEALRQQLQLQQEYSLQQQKALINRVQQLEYDNLCLLVNSK</sequence>
<evidence type="ECO:0000313" key="5">
    <source>
        <dbReference type="Proteomes" id="UP001642409"/>
    </source>
</evidence>
<name>A0AA86TJC5_9EUKA</name>